<dbReference type="InterPro" id="IPR038493">
    <property type="entry name" value="MqsR_sf"/>
</dbReference>
<name>A0ABY9Y958_9GAMM</name>
<dbReference type="Proteomes" id="UP001305421">
    <property type="component" value="Chromosome"/>
</dbReference>
<accession>A0ABY9Y958</accession>
<dbReference type="Pfam" id="PF15723">
    <property type="entry name" value="MqsR_toxin"/>
    <property type="match status" value="1"/>
</dbReference>
<evidence type="ECO:0000313" key="2">
    <source>
        <dbReference type="Proteomes" id="UP001305421"/>
    </source>
</evidence>
<reference evidence="1 2" key="1">
    <citation type="submission" date="2022-12" db="EMBL/GenBank/DDBJ databases">
        <title>Two new species, Stenotrophomonas aracearum and Stenotrophomonas oahuensis, isolated from Anthurium (Araceae family) in Hawaii.</title>
        <authorList>
            <person name="Chunag S.C."/>
            <person name="Dobhal S."/>
            <person name="Alvarez A."/>
            <person name="Arif M."/>
        </authorList>
    </citation>
    <scope>NUCLEOTIDE SEQUENCE [LARGE SCALE GENOMIC DNA]</scope>
    <source>
        <strain evidence="1 2">A5588</strain>
    </source>
</reference>
<gene>
    <name evidence="1" type="ORF">PDM28_10865</name>
</gene>
<proteinExistence type="predicted"/>
<protein>
    <submittedName>
        <fullName evidence="1">Type II toxin-antitoxin system MqsR family toxin</fullName>
    </submittedName>
</protein>
<keyword evidence="2" id="KW-1185">Reference proteome</keyword>
<dbReference type="InterPro" id="IPR031451">
    <property type="entry name" value="MqsR_toxin"/>
</dbReference>
<organism evidence="1 2">
    <name type="scientific">Stenotrophomonas aracearum</name>
    <dbReference type="NCBI Taxonomy" id="3003272"/>
    <lineage>
        <taxon>Bacteria</taxon>
        <taxon>Pseudomonadati</taxon>
        <taxon>Pseudomonadota</taxon>
        <taxon>Gammaproteobacteria</taxon>
        <taxon>Lysobacterales</taxon>
        <taxon>Lysobacteraceae</taxon>
        <taxon>Stenotrophomonas</taxon>
    </lineage>
</organism>
<dbReference type="EMBL" id="CP115543">
    <property type="protein sequence ID" value="WNH47212.1"/>
    <property type="molecule type" value="Genomic_DNA"/>
</dbReference>
<dbReference type="RefSeq" id="WP_311181986.1">
    <property type="nucleotide sequence ID" value="NZ_CP115543.1"/>
</dbReference>
<dbReference type="CDD" id="cd12869">
    <property type="entry name" value="MqsR"/>
    <property type="match status" value="1"/>
</dbReference>
<evidence type="ECO:0000313" key="1">
    <source>
        <dbReference type="EMBL" id="WNH47212.1"/>
    </source>
</evidence>
<dbReference type="Gene3D" id="3.30.2310.40">
    <property type="match status" value="1"/>
</dbReference>
<sequence>MSHPPSHPPLYGAPTGSFVRSDGVFEKRTPDYPLAHVQQLVRKHGTGVFGFNAMAGVAAMQLQPHQAIAAILALRPVHFFKSMTAENDATHTLWQDVYHGPTDNGLAYIKFMLWVPPAASKSAVPPSPKLVISFKKL</sequence>